<accession>A0A6L2MIF7</accession>
<keyword evidence="1" id="KW-1133">Transmembrane helix</keyword>
<feature type="non-terminal residue" evidence="2">
    <location>
        <position position="1"/>
    </location>
</feature>
<keyword evidence="1" id="KW-0472">Membrane</keyword>
<evidence type="ECO:0000256" key="1">
    <source>
        <dbReference type="SAM" id="Phobius"/>
    </source>
</evidence>
<feature type="transmembrane region" description="Helical" evidence="1">
    <location>
        <begin position="152"/>
        <end position="179"/>
    </location>
</feature>
<keyword evidence="1" id="KW-0812">Transmembrane</keyword>
<sequence length="187" mass="21445">YALWEVILNGDSPPPTRFVDGVETTYPPITVEEKLAKKNELKARDLKQIDPDDSEEMDLKWQMAMLTMRARRFLQKTRRNLGTVVDGSSVVLDVVLLGGVSHRCVTEQSIDVIPGLLRAGNELEKELEEQVLLMRENDALVKKLKKMLALSWIFVFVIFKFFSLVWKSCVVFWLCLILGNKVILDLH</sequence>
<organism evidence="2">
    <name type="scientific">Tanacetum cinerariifolium</name>
    <name type="common">Dalmatian daisy</name>
    <name type="synonym">Chrysanthemum cinerariifolium</name>
    <dbReference type="NCBI Taxonomy" id="118510"/>
    <lineage>
        <taxon>Eukaryota</taxon>
        <taxon>Viridiplantae</taxon>
        <taxon>Streptophyta</taxon>
        <taxon>Embryophyta</taxon>
        <taxon>Tracheophyta</taxon>
        <taxon>Spermatophyta</taxon>
        <taxon>Magnoliopsida</taxon>
        <taxon>eudicotyledons</taxon>
        <taxon>Gunneridae</taxon>
        <taxon>Pentapetalae</taxon>
        <taxon>asterids</taxon>
        <taxon>campanulids</taxon>
        <taxon>Asterales</taxon>
        <taxon>Asteraceae</taxon>
        <taxon>Asteroideae</taxon>
        <taxon>Anthemideae</taxon>
        <taxon>Anthemidinae</taxon>
        <taxon>Tanacetum</taxon>
    </lineage>
</organism>
<protein>
    <submittedName>
        <fullName evidence="2">Zinc finger, GRF-type</fullName>
    </submittedName>
</protein>
<comment type="caution">
    <text evidence="2">The sequence shown here is derived from an EMBL/GenBank/DDBJ whole genome shotgun (WGS) entry which is preliminary data.</text>
</comment>
<dbReference type="EMBL" id="BKCJ010006749">
    <property type="protein sequence ID" value="GEU73741.1"/>
    <property type="molecule type" value="Genomic_DNA"/>
</dbReference>
<evidence type="ECO:0000313" key="2">
    <source>
        <dbReference type="EMBL" id="GEU73741.1"/>
    </source>
</evidence>
<reference evidence="2" key="1">
    <citation type="journal article" date="2019" name="Sci. Rep.">
        <title>Draft genome of Tanacetum cinerariifolium, the natural source of mosquito coil.</title>
        <authorList>
            <person name="Yamashiro T."/>
            <person name="Shiraishi A."/>
            <person name="Satake H."/>
            <person name="Nakayama K."/>
        </authorList>
    </citation>
    <scope>NUCLEOTIDE SEQUENCE</scope>
</reference>
<name>A0A6L2MIF7_TANCI</name>
<proteinExistence type="predicted"/>
<dbReference type="AlphaFoldDB" id="A0A6L2MIF7"/>
<gene>
    <name evidence="2" type="ORF">Tci_045719</name>
</gene>